<proteinExistence type="predicted"/>
<organism evidence="1 2">
    <name type="scientific">Lindgomyces ingoldianus</name>
    <dbReference type="NCBI Taxonomy" id="673940"/>
    <lineage>
        <taxon>Eukaryota</taxon>
        <taxon>Fungi</taxon>
        <taxon>Dikarya</taxon>
        <taxon>Ascomycota</taxon>
        <taxon>Pezizomycotina</taxon>
        <taxon>Dothideomycetes</taxon>
        <taxon>Pleosporomycetidae</taxon>
        <taxon>Pleosporales</taxon>
        <taxon>Lindgomycetaceae</taxon>
        <taxon>Lindgomyces</taxon>
    </lineage>
</organism>
<sequence length="474" mass="52270">MSSTTAQRTQRSSPSGISVLITGGGVGGLLTALELWRRGCDVRVLERTNTTTTAGDSFVIGPSALRMLKHWPEMKERHDQIAYEPMFAKYKHTGERLTEPIKMGALYKTKLSDGHPQLLLHSRPKFHDMLLEQLTKCGVQVEYGKEVVDYFENTATAKGGVVLKDGSKCEADLVVAADGLRGTSWNLVAGQPIPARSSGSATLRTAYPAELALQYPEVAERFQLEQDRSSIFQSWAGANLFGVFWRTDEQMMWIITHPDTGTAEESWGHRISNEAAIEILSAIPNWPKEFDRIIKATPPDSIVDWKLMWRDPQPKWTSPGGYVVQLGDAAHTFLPTSGNGGTQALEDAVSLAACIAIAGKGRVPDATRVHNLLRFERVSFIQAMGIARRDAKAASNNVGVKPKPPPIPGAWLMDHDPEEYAEENFERGLAHLVDGEPFQNTNRPLKVEYRPWTIDGLVGALDKGETTILDGDWS</sequence>
<evidence type="ECO:0000313" key="2">
    <source>
        <dbReference type="Proteomes" id="UP000799755"/>
    </source>
</evidence>
<gene>
    <name evidence="1" type="ORF">BDR25DRAFT_296314</name>
</gene>
<dbReference type="EMBL" id="MU003534">
    <property type="protein sequence ID" value="KAF2464735.1"/>
    <property type="molecule type" value="Genomic_DNA"/>
</dbReference>
<evidence type="ECO:0000313" key="1">
    <source>
        <dbReference type="EMBL" id="KAF2464735.1"/>
    </source>
</evidence>
<reference evidence="1" key="1">
    <citation type="journal article" date="2020" name="Stud. Mycol.">
        <title>101 Dothideomycetes genomes: a test case for predicting lifestyles and emergence of pathogens.</title>
        <authorList>
            <person name="Haridas S."/>
            <person name="Albert R."/>
            <person name="Binder M."/>
            <person name="Bloem J."/>
            <person name="Labutti K."/>
            <person name="Salamov A."/>
            <person name="Andreopoulos B."/>
            <person name="Baker S."/>
            <person name="Barry K."/>
            <person name="Bills G."/>
            <person name="Bluhm B."/>
            <person name="Cannon C."/>
            <person name="Castanera R."/>
            <person name="Culley D."/>
            <person name="Daum C."/>
            <person name="Ezra D."/>
            <person name="Gonzalez J."/>
            <person name="Henrissat B."/>
            <person name="Kuo A."/>
            <person name="Liang C."/>
            <person name="Lipzen A."/>
            <person name="Lutzoni F."/>
            <person name="Magnuson J."/>
            <person name="Mondo S."/>
            <person name="Nolan M."/>
            <person name="Ohm R."/>
            <person name="Pangilinan J."/>
            <person name="Park H.-J."/>
            <person name="Ramirez L."/>
            <person name="Alfaro M."/>
            <person name="Sun H."/>
            <person name="Tritt A."/>
            <person name="Yoshinaga Y."/>
            <person name="Zwiers L.-H."/>
            <person name="Turgeon B."/>
            <person name="Goodwin S."/>
            <person name="Spatafora J."/>
            <person name="Crous P."/>
            <person name="Grigoriev I."/>
        </authorList>
    </citation>
    <scope>NUCLEOTIDE SEQUENCE</scope>
    <source>
        <strain evidence="1">ATCC 200398</strain>
    </source>
</reference>
<name>A0ACB6QF08_9PLEO</name>
<accession>A0ACB6QF08</accession>
<protein>
    <submittedName>
        <fullName evidence="1">FAD/NAD(P)-binding domain-containing protein</fullName>
    </submittedName>
</protein>
<dbReference type="Proteomes" id="UP000799755">
    <property type="component" value="Unassembled WGS sequence"/>
</dbReference>
<comment type="caution">
    <text evidence="1">The sequence shown here is derived from an EMBL/GenBank/DDBJ whole genome shotgun (WGS) entry which is preliminary data.</text>
</comment>
<keyword evidence="2" id="KW-1185">Reference proteome</keyword>